<feature type="transmembrane region" description="Helical" evidence="10">
    <location>
        <begin position="131"/>
        <end position="151"/>
    </location>
</feature>
<dbReference type="Pfam" id="PF02386">
    <property type="entry name" value="TrkH"/>
    <property type="match status" value="1"/>
</dbReference>
<feature type="transmembrane region" description="Helical" evidence="10">
    <location>
        <begin position="190"/>
        <end position="216"/>
    </location>
</feature>
<feature type="transmembrane region" description="Helical" evidence="10">
    <location>
        <begin position="15"/>
        <end position="33"/>
    </location>
</feature>
<keyword evidence="6" id="KW-0630">Potassium</keyword>
<evidence type="ECO:0000256" key="6">
    <source>
        <dbReference type="ARBA" id="ARBA00022958"/>
    </source>
</evidence>
<organism evidence="11 12">
    <name type="scientific">Paenibacillus nasutitermitis</name>
    <dbReference type="NCBI Taxonomy" id="1652958"/>
    <lineage>
        <taxon>Bacteria</taxon>
        <taxon>Bacillati</taxon>
        <taxon>Bacillota</taxon>
        <taxon>Bacilli</taxon>
        <taxon>Bacillales</taxon>
        <taxon>Paenibacillaceae</taxon>
        <taxon>Paenibacillus</taxon>
    </lineage>
</organism>
<dbReference type="EMBL" id="BMHP01000007">
    <property type="protein sequence ID" value="GGD94043.1"/>
    <property type="molecule type" value="Genomic_DNA"/>
</dbReference>
<evidence type="ECO:0000256" key="3">
    <source>
        <dbReference type="ARBA" id="ARBA00022475"/>
    </source>
</evidence>
<comment type="subcellular location">
    <subcellularLocation>
        <location evidence="1">Cell membrane</location>
        <topology evidence="1">Multi-pass membrane protein</topology>
    </subcellularLocation>
</comment>
<accession>A0A916ZFK6</accession>
<feature type="transmembrane region" description="Helical" evidence="10">
    <location>
        <begin position="405"/>
        <end position="425"/>
    </location>
</feature>
<dbReference type="Proteomes" id="UP000612456">
    <property type="component" value="Unassembled WGS sequence"/>
</dbReference>
<dbReference type="PANTHER" id="PTHR32024">
    <property type="entry name" value="TRK SYSTEM POTASSIUM UPTAKE PROTEIN TRKG-RELATED"/>
    <property type="match status" value="1"/>
</dbReference>
<evidence type="ECO:0000256" key="9">
    <source>
        <dbReference type="ARBA" id="ARBA00023136"/>
    </source>
</evidence>
<keyword evidence="9 10" id="KW-0472">Membrane</keyword>
<evidence type="ECO:0000256" key="4">
    <source>
        <dbReference type="ARBA" id="ARBA00022538"/>
    </source>
</evidence>
<comment type="caution">
    <text evidence="11">The sequence shown here is derived from an EMBL/GenBank/DDBJ whole genome shotgun (WGS) entry which is preliminary data.</text>
</comment>
<keyword evidence="12" id="KW-1185">Reference proteome</keyword>
<dbReference type="AlphaFoldDB" id="A0A916ZFK6"/>
<evidence type="ECO:0000313" key="11">
    <source>
        <dbReference type="EMBL" id="GGD94043.1"/>
    </source>
</evidence>
<name>A0A916ZFK6_9BACL</name>
<keyword evidence="8" id="KW-0406">Ion transport</keyword>
<reference evidence="11" key="1">
    <citation type="journal article" date="2014" name="Int. J. Syst. Evol. Microbiol.">
        <title>Complete genome sequence of Corynebacterium casei LMG S-19264T (=DSM 44701T), isolated from a smear-ripened cheese.</title>
        <authorList>
            <consortium name="US DOE Joint Genome Institute (JGI-PGF)"/>
            <person name="Walter F."/>
            <person name="Albersmeier A."/>
            <person name="Kalinowski J."/>
            <person name="Ruckert C."/>
        </authorList>
    </citation>
    <scope>NUCLEOTIDE SEQUENCE</scope>
    <source>
        <strain evidence="11">CGMCC 1.15178</strain>
    </source>
</reference>
<dbReference type="PANTHER" id="PTHR32024:SF1">
    <property type="entry name" value="KTR SYSTEM POTASSIUM UPTAKE PROTEIN B"/>
    <property type="match status" value="1"/>
</dbReference>
<evidence type="ECO:0000256" key="7">
    <source>
        <dbReference type="ARBA" id="ARBA00022989"/>
    </source>
</evidence>
<sequence>MSLMPKKSKISPPQFLAMGFTSIIVIGTILLWLPVASIPGQRLSFIDALFMATSATCVTGLSVVDTTSHFTFFGHIVILILVQLGGLGFMTMATWFALAWGKRVSLRERLILKEAMNQHYMEGIVRLSRRVIIYSLTVEFVAAILLSLRWATEMPVGQAVYYGVFHSISIFNNAGFVLIEGSFAAYADDLFINVITVILIILGGIGFIVLSDLIEYRRTRTLSLHSKVVLSASGMLIVFGALVIFLMEFNNVQTLGPLHGGGKVLASIFQSVSLRSAGTSTIDITGLRESTQFFMIILMFIGAAPGSTGGGIKVTTFVILIGSVITMLRGREDVVLFRNRLSKEHTYKAIMITFIGLALVVSGAMIMSTTQSHSFLKLLFETTSAFGTVGLSVGLTPELTTSGKIVIIVMMFIGRLGALTLAYALQPRIHKELYRHPEGKIIIG</sequence>
<keyword evidence="2" id="KW-0813">Transport</keyword>
<feature type="transmembrane region" description="Helical" evidence="10">
    <location>
        <begin position="228"/>
        <end position="247"/>
    </location>
</feature>
<dbReference type="GO" id="GO:0015379">
    <property type="term" value="F:potassium:chloride symporter activity"/>
    <property type="evidence" value="ECO:0007669"/>
    <property type="project" value="InterPro"/>
</dbReference>
<evidence type="ECO:0000256" key="2">
    <source>
        <dbReference type="ARBA" id="ARBA00022448"/>
    </source>
</evidence>
<evidence type="ECO:0000256" key="8">
    <source>
        <dbReference type="ARBA" id="ARBA00023065"/>
    </source>
</evidence>
<dbReference type="GO" id="GO:0005886">
    <property type="term" value="C:plasma membrane"/>
    <property type="evidence" value="ECO:0007669"/>
    <property type="project" value="UniProtKB-SubCell"/>
</dbReference>
<proteinExistence type="predicted"/>
<keyword evidence="7 10" id="KW-1133">Transmembrane helix</keyword>
<evidence type="ECO:0000256" key="1">
    <source>
        <dbReference type="ARBA" id="ARBA00004651"/>
    </source>
</evidence>
<dbReference type="NCBIfam" id="TIGR00933">
    <property type="entry name" value="2a38"/>
    <property type="match status" value="1"/>
</dbReference>
<reference evidence="11" key="2">
    <citation type="submission" date="2020-09" db="EMBL/GenBank/DDBJ databases">
        <authorList>
            <person name="Sun Q."/>
            <person name="Zhou Y."/>
        </authorList>
    </citation>
    <scope>NUCLEOTIDE SEQUENCE</scope>
    <source>
        <strain evidence="11">CGMCC 1.15178</strain>
    </source>
</reference>
<keyword evidence="5 10" id="KW-0812">Transmembrane</keyword>
<evidence type="ECO:0000313" key="12">
    <source>
        <dbReference type="Proteomes" id="UP000612456"/>
    </source>
</evidence>
<keyword evidence="4" id="KW-0633">Potassium transport</keyword>
<evidence type="ECO:0000256" key="10">
    <source>
        <dbReference type="SAM" id="Phobius"/>
    </source>
</evidence>
<dbReference type="InterPro" id="IPR003445">
    <property type="entry name" value="Cat_transpt"/>
</dbReference>
<keyword evidence="3" id="KW-1003">Cell membrane</keyword>
<protein>
    <submittedName>
        <fullName evidence="11">K+ transporter Trk</fullName>
    </submittedName>
</protein>
<dbReference type="InterPro" id="IPR004772">
    <property type="entry name" value="TrkH"/>
</dbReference>
<feature type="transmembrane region" description="Helical" evidence="10">
    <location>
        <begin position="45"/>
        <end position="64"/>
    </location>
</feature>
<gene>
    <name evidence="11" type="ORF">GCM10010911_60930</name>
</gene>
<feature type="transmembrane region" description="Helical" evidence="10">
    <location>
        <begin position="295"/>
        <end position="328"/>
    </location>
</feature>
<feature type="transmembrane region" description="Helical" evidence="10">
    <location>
        <begin position="349"/>
        <end position="368"/>
    </location>
</feature>
<feature type="transmembrane region" description="Helical" evidence="10">
    <location>
        <begin position="76"/>
        <end position="100"/>
    </location>
</feature>
<evidence type="ECO:0000256" key="5">
    <source>
        <dbReference type="ARBA" id="ARBA00022692"/>
    </source>
</evidence>